<accession>M3UHN5</accession>
<dbReference type="EMBL" id="KB611593">
    <property type="protein sequence ID" value="EMH72396.1"/>
    <property type="molecule type" value="Genomic_DNA"/>
</dbReference>
<proteinExistence type="predicted"/>
<name>M3UHN5_ENTH1</name>
<dbReference type="AlphaFoldDB" id="M3UHN5"/>
<protein>
    <submittedName>
        <fullName evidence="1">Uncharacterized protein</fullName>
    </submittedName>
</protein>
<dbReference type="VEuPathDB" id="AmoebaDB:EHI8A_192240"/>
<sequence>MVIKRMCNGILVTTLSEIMQNIKEQLDFHLERDNFLFVRCLIYWISYFQRRWTFENYKFDSLVMNYLDFFIEDCHSLLIGGERLAKLLIALRNYT</sequence>
<evidence type="ECO:0000313" key="1">
    <source>
        <dbReference type="EMBL" id="EMH72396.1"/>
    </source>
</evidence>
<dbReference type="Proteomes" id="UP000030781">
    <property type="component" value="Unassembled WGS sequence"/>
</dbReference>
<evidence type="ECO:0000313" key="2">
    <source>
        <dbReference type="Proteomes" id="UP000030781"/>
    </source>
</evidence>
<organism evidence="1 2">
    <name type="scientific">Entamoeba histolytica HM-1:IMSS-B</name>
    <dbReference type="NCBI Taxonomy" id="885319"/>
    <lineage>
        <taxon>Eukaryota</taxon>
        <taxon>Amoebozoa</taxon>
        <taxon>Evosea</taxon>
        <taxon>Archamoebae</taxon>
        <taxon>Mastigamoebida</taxon>
        <taxon>Entamoebidae</taxon>
        <taxon>Entamoeba</taxon>
    </lineage>
</organism>
<gene>
    <name evidence="1" type="ORF">EHI8A_192240</name>
</gene>
<reference evidence="1 2" key="1">
    <citation type="submission" date="2013-01" db="EMBL/GenBank/DDBJ databases">
        <authorList>
            <person name="Hannick L."/>
            <person name="Zafar N."/>
            <person name="Lorenzi H."/>
            <person name="Ali I.A."/>
            <person name="Petri W.P."/>
            <person name="Caler E."/>
        </authorList>
    </citation>
    <scope>NUCLEOTIDE SEQUENCE [LARGE SCALE GENOMIC DNA]</scope>
    <source>
        <strain evidence="2">HM3:IMSS-B</strain>
    </source>
</reference>